<dbReference type="Pfam" id="PF18765">
    <property type="entry name" value="Polbeta"/>
    <property type="match status" value="1"/>
</dbReference>
<dbReference type="Proteomes" id="UP000375525">
    <property type="component" value="Unassembled WGS sequence"/>
</dbReference>
<organism evidence="2 3">
    <name type="scientific">Pseudomonas fluorescens</name>
    <dbReference type="NCBI Taxonomy" id="294"/>
    <lineage>
        <taxon>Bacteria</taxon>
        <taxon>Pseudomonadati</taxon>
        <taxon>Pseudomonadota</taxon>
        <taxon>Gammaproteobacteria</taxon>
        <taxon>Pseudomonadales</taxon>
        <taxon>Pseudomonadaceae</taxon>
        <taxon>Pseudomonas</taxon>
    </lineage>
</organism>
<accession>A0A5E7QD86</accession>
<sequence length="112" mass="12305">MNIEDMKNAVAKWAVTEPIIRKAYVFGSRVRGTHKPNSDLDVAVEIYTLLGDENPLTTWICEAQRLKASIAGIVPMIIDLYWYGGAIETPCVHAGLQDGNIMVFDAEAALPT</sequence>
<proteinExistence type="predicted"/>
<gene>
    <name evidence="2" type="ORF">PS880_06067</name>
</gene>
<dbReference type="Gene3D" id="3.30.460.10">
    <property type="entry name" value="Beta Polymerase, domain 2"/>
    <property type="match status" value="1"/>
</dbReference>
<dbReference type="InterPro" id="IPR041633">
    <property type="entry name" value="Polbeta"/>
</dbReference>
<dbReference type="AlphaFoldDB" id="A0A5E7QD86"/>
<dbReference type="CDD" id="cd05403">
    <property type="entry name" value="NT_KNTase_like"/>
    <property type="match status" value="1"/>
</dbReference>
<dbReference type="EMBL" id="CABVIH010000049">
    <property type="protein sequence ID" value="VVP59754.1"/>
    <property type="molecule type" value="Genomic_DNA"/>
</dbReference>
<dbReference type="SUPFAM" id="SSF81301">
    <property type="entry name" value="Nucleotidyltransferase"/>
    <property type="match status" value="1"/>
</dbReference>
<dbReference type="RefSeq" id="WP_191624786.1">
    <property type="nucleotide sequence ID" value="NZ_CABVIH010000049.1"/>
</dbReference>
<protein>
    <recommendedName>
        <fullName evidence="1">Polymerase beta nucleotidyltransferase domain-containing protein</fullName>
    </recommendedName>
</protein>
<evidence type="ECO:0000259" key="1">
    <source>
        <dbReference type="Pfam" id="PF18765"/>
    </source>
</evidence>
<reference evidence="2 3" key="1">
    <citation type="submission" date="2019-09" db="EMBL/GenBank/DDBJ databases">
        <authorList>
            <person name="Chandra G."/>
            <person name="Truman W A."/>
        </authorList>
    </citation>
    <scope>NUCLEOTIDE SEQUENCE [LARGE SCALE GENOMIC DNA]</scope>
    <source>
        <strain evidence="2">PS880</strain>
    </source>
</reference>
<dbReference type="InterPro" id="IPR043519">
    <property type="entry name" value="NT_sf"/>
</dbReference>
<feature type="domain" description="Polymerase beta nucleotidyltransferase" evidence="1">
    <location>
        <begin position="12"/>
        <end position="47"/>
    </location>
</feature>
<evidence type="ECO:0000313" key="3">
    <source>
        <dbReference type="Proteomes" id="UP000375525"/>
    </source>
</evidence>
<name>A0A5E7QD86_PSEFL</name>
<evidence type="ECO:0000313" key="2">
    <source>
        <dbReference type="EMBL" id="VVP59754.1"/>
    </source>
</evidence>